<feature type="compositionally biased region" description="Polar residues" evidence="1">
    <location>
        <begin position="143"/>
        <end position="168"/>
    </location>
</feature>
<proteinExistence type="predicted"/>
<dbReference type="EMBL" id="QGKY02000164">
    <property type="protein sequence ID" value="KAF2594008.1"/>
    <property type="molecule type" value="Genomic_DNA"/>
</dbReference>
<accession>A0A8S9KK90</accession>
<organism evidence="2">
    <name type="scientific">Brassica cretica</name>
    <name type="common">Mustard</name>
    <dbReference type="NCBI Taxonomy" id="69181"/>
    <lineage>
        <taxon>Eukaryota</taxon>
        <taxon>Viridiplantae</taxon>
        <taxon>Streptophyta</taxon>
        <taxon>Embryophyta</taxon>
        <taxon>Tracheophyta</taxon>
        <taxon>Spermatophyta</taxon>
        <taxon>Magnoliopsida</taxon>
        <taxon>eudicotyledons</taxon>
        <taxon>Gunneridae</taxon>
        <taxon>Pentapetalae</taxon>
        <taxon>rosids</taxon>
        <taxon>malvids</taxon>
        <taxon>Brassicales</taxon>
        <taxon>Brassicaceae</taxon>
        <taxon>Brassiceae</taxon>
        <taxon>Brassica</taxon>
    </lineage>
</organism>
<dbReference type="AlphaFoldDB" id="A0A8S9KK90"/>
<gene>
    <name evidence="2" type="ORF">F2Q70_00043272</name>
</gene>
<sequence>MRKPVLVQEIKVKAENQKECRPTLHHWCHATPSRGDGPDLSETDLSLEVTTYYKNALGQPIRGQRLNDQGTVSPDLEAVALEVANDEDAAVNSQAVADENVQAARLKTFDDYNLRGLKIRVETRNGAGQRSNFSNSQRSQNQKPFNNSDNRNNMNYGASFYQNPPTTQESKIEGMLDHVLDGQQNLTMDYKGKIDDVYTNLNEKFEALSTHVKKLETGSD</sequence>
<comment type="caution">
    <text evidence="2">The sequence shown here is derived from an EMBL/GenBank/DDBJ whole genome shotgun (WGS) entry which is preliminary data.</text>
</comment>
<feature type="region of interest" description="Disordered" evidence="1">
    <location>
        <begin position="123"/>
        <end position="168"/>
    </location>
</feature>
<evidence type="ECO:0000256" key="1">
    <source>
        <dbReference type="SAM" id="MobiDB-lite"/>
    </source>
</evidence>
<evidence type="ECO:0000313" key="2">
    <source>
        <dbReference type="EMBL" id="KAF2594008.1"/>
    </source>
</evidence>
<protein>
    <submittedName>
        <fullName evidence="2">Uncharacterized protein</fullName>
    </submittedName>
</protein>
<name>A0A8S9KK90_BRACR</name>
<reference evidence="2" key="1">
    <citation type="submission" date="2019-12" db="EMBL/GenBank/DDBJ databases">
        <title>Genome sequencing and annotation of Brassica cretica.</title>
        <authorList>
            <person name="Studholme D.J."/>
            <person name="Sarris P.F."/>
        </authorList>
    </citation>
    <scope>NUCLEOTIDE SEQUENCE</scope>
    <source>
        <strain evidence="2">PFS-102/07</strain>
        <tissue evidence="2">Leaf</tissue>
    </source>
</reference>
<feature type="compositionally biased region" description="Low complexity" evidence="1">
    <location>
        <begin position="129"/>
        <end position="142"/>
    </location>
</feature>